<dbReference type="InterPro" id="IPR004027">
    <property type="entry name" value="SEC_C_motif"/>
</dbReference>
<dbReference type="Pfam" id="PF02810">
    <property type="entry name" value="SEC-C"/>
    <property type="match status" value="1"/>
</dbReference>
<proteinExistence type="predicted"/>
<dbReference type="PANTHER" id="PTHR33747">
    <property type="entry name" value="UPF0225 PROTEIN SCO1677"/>
    <property type="match status" value="1"/>
</dbReference>
<gene>
    <name evidence="2" type="ORF">HELGO_WM6293</name>
</gene>
<protein>
    <recommendedName>
        <fullName evidence="1">YchJ-like middle NTF2-like domain-containing protein</fullName>
    </recommendedName>
</protein>
<dbReference type="PANTHER" id="PTHR33747:SF1">
    <property type="entry name" value="ADENYLATE CYCLASE-ASSOCIATED CAP C-TERMINAL DOMAIN-CONTAINING PROTEIN"/>
    <property type="match status" value="1"/>
</dbReference>
<dbReference type="SUPFAM" id="SSF54427">
    <property type="entry name" value="NTF2-like"/>
    <property type="match status" value="1"/>
</dbReference>
<name>A0A6S6T0Z2_9BACT</name>
<organism evidence="2">
    <name type="scientific">uncultured Sulfurovum sp</name>
    <dbReference type="NCBI Taxonomy" id="269237"/>
    <lineage>
        <taxon>Bacteria</taxon>
        <taxon>Pseudomonadati</taxon>
        <taxon>Campylobacterota</taxon>
        <taxon>Epsilonproteobacteria</taxon>
        <taxon>Campylobacterales</taxon>
        <taxon>Sulfurovaceae</taxon>
        <taxon>Sulfurovum</taxon>
        <taxon>environmental samples</taxon>
    </lineage>
</organism>
<dbReference type="InterPro" id="IPR048469">
    <property type="entry name" value="YchJ-like_M"/>
</dbReference>
<dbReference type="AlphaFoldDB" id="A0A6S6T0Z2"/>
<evidence type="ECO:0000259" key="1">
    <source>
        <dbReference type="Pfam" id="PF17775"/>
    </source>
</evidence>
<dbReference type="Gene3D" id="3.10.450.50">
    <property type="match status" value="1"/>
</dbReference>
<feature type="domain" description="YchJ-like middle NTF2-like" evidence="1">
    <location>
        <begin position="33"/>
        <end position="130"/>
    </location>
</feature>
<dbReference type="Pfam" id="PF17775">
    <property type="entry name" value="YchJ_M-like"/>
    <property type="match status" value="1"/>
</dbReference>
<evidence type="ECO:0000313" key="2">
    <source>
        <dbReference type="EMBL" id="CAA6814441.1"/>
    </source>
</evidence>
<dbReference type="InterPro" id="IPR032710">
    <property type="entry name" value="NTF2-like_dom_sf"/>
</dbReference>
<sequence>MKKISPNSLCPCGSKNKYKKCCLIYHKGAKPKTALLLMKSRYVAYAVGNSSYIVKTTHQNNEQYMTDTKAWKESIDVFCKETEFLGLEILEFIDGDEEAFVTFKALLSSGEMIEKSRFLKVNGFWLYENGEVS</sequence>
<dbReference type="EMBL" id="CACVAP010000074">
    <property type="protein sequence ID" value="CAA6814441.1"/>
    <property type="molecule type" value="Genomic_DNA"/>
</dbReference>
<accession>A0A6S6T0Z2</accession>
<reference evidence="2" key="1">
    <citation type="submission" date="2020-01" db="EMBL/GenBank/DDBJ databases">
        <authorList>
            <person name="Meier V. D."/>
            <person name="Meier V D."/>
        </authorList>
    </citation>
    <scope>NUCLEOTIDE SEQUENCE</scope>
    <source>
        <strain evidence="2">HLG_WM_MAG_06</strain>
    </source>
</reference>
<dbReference type="SUPFAM" id="SSF103642">
    <property type="entry name" value="Sec-C motif"/>
    <property type="match status" value="1"/>
</dbReference>